<dbReference type="SUPFAM" id="SSF49478">
    <property type="entry name" value="Cna protein B-type domain"/>
    <property type="match status" value="1"/>
</dbReference>
<evidence type="ECO:0000313" key="2">
    <source>
        <dbReference type="Proteomes" id="UP000001887"/>
    </source>
</evidence>
<accession>D2R151</accession>
<dbReference type="Gene3D" id="2.60.40.1120">
    <property type="entry name" value="Carboxypeptidase-like, regulatory domain"/>
    <property type="match status" value="1"/>
</dbReference>
<evidence type="ECO:0000313" key="1">
    <source>
        <dbReference type="EMBL" id="ADB18536.1"/>
    </source>
</evidence>
<protein>
    <recommendedName>
        <fullName evidence="3">Carboxypeptidase regulatory-like domain-containing protein</fullName>
    </recommendedName>
</protein>
<dbReference type="OrthoDB" id="291697at2"/>
<gene>
    <name evidence="1" type="ordered locus">Psta_3881</name>
</gene>
<sequence precursor="true">MRSLASSVGRRAVVIGLVACFALITTGCGSSGMVQVAGVVTLDGQPVEGAAVMFMPAEGRPAEGYTDATGNFLLQTQTPGDGVAPGVYRVTVVKTKVYGVEVNEDGTSGAFNPAAFREEFLVPKKYSMPDTSGLEYTIEPGMASLKLELTSK</sequence>
<dbReference type="HOGENOM" id="CLU_113730_5_1_0"/>
<organism evidence="1 2">
    <name type="scientific">Pirellula staleyi (strain ATCC 27377 / DSM 6068 / ICPB 4128)</name>
    <name type="common">Pirella staleyi</name>
    <dbReference type="NCBI Taxonomy" id="530564"/>
    <lineage>
        <taxon>Bacteria</taxon>
        <taxon>Pseudomonadati</taxon>
        <taxon>Planctomycetota</taxon>
        <taxon>Planctomycetia</taxon>
        <taxon>Pirellulales</taxon>
        <taxon>Pirellulaceae</taxon>
        <taxon>Pirellula</taxon>
    </lineage>
</organism>
<dbReference type="PROSITE" id="PS51257">
    <property type="entry name" value="PROKAR_LIPOPROTEIN"/>
    <property type="match status" value="1"/>
</dbReference>
<keyword evidence="2" id="KW-1185">Reference proteome</keyword>
<evidence type="ECO:0008006" key="3">
    <source>
        <dbReference type="Google" id="ProtNLM"/>
    </source>
</evidence>
<name>D2R151_PIRSD</name>
<reference evidence="1 2" key="1">
    <citation type="journal article" date="2009" name="Stand. Genomic Sci.">
        <title>Complete genome sequence of Pirellula staleyi type strain (ATCC 27377).</title>
        <authorList>
            <person name="Clum A."/>
            <person name="Tindall B.J."/>
            <person name="Sikorski J."/>
            <person name="Ivanova N."/>
            <person name="Mavrommatis K."/>
            <person name="Lucas S."/>
            <person name="Glavina del Rio T."/>
            <person name="Nolan M."/>
            <person name="Chen F."/>
            <person name="Tice H."/>
            <person name="Pitluck S."/>
            <person name="Cheng J.F."/>
            <person name="Chertkov O."/>
            <person name="Brettin T."/>
            <person name="Han C."/>
            <person name="Detter J.C."/>
            <person name="Kuske C."/>
            <person name="Bruce D."/>
            <person name="Goodwin L."/>
            <person name="Ovchinikova G."/>
            <person name="Pati A."/>
            <person name="Mikhailova N."/>
            <person name="Chen A."/>
            <person name="Palaniappan K."/>
            <person name="Land M."/>
            <person name="Hauser L."/>
            <person name="Chang Y.J."/>
            <person name="Jeffries C.D."/>
            <person name="Chain P."/>
            <person name="Rohde M."/>
            <person name="Goker M."/>
            <person name="Bristow J."/>
            <person name="Eisen J.A."/>
            <person name="Markowitz V."/>
            <person name="Hugenholtz P."/>
            <person name="Kyrpides N.C."/>
            <person name="Klenk H.P."/>
            <person name="Lapidus A."/>
        </authorList>
    </citation>
    <scope>NUCLEOTIDE SEQUENCE [LARGE SCALE GENOMIC DNA]</scope>
    <source>
        <strain evidence="2">ATCC 27377 / DSM 6068 / ICPB 4128</strain>
    </source>
</reference>
<dbReference type="EMBL" id="CP001848">
    <property type="protein sequence ID" value="ADB18536.1"/>
    <property type="molecule type" value="Genomic_DNA"/>
</dbReference>
<dbReference type="KEGG" id="psl:Psta_3881"/>
<dbReference type="AlphaFoldDB" id="D2R151"/>
<dbReference type="eggNOG" id="ENOG50337ES">
    <property type="taxonomic scope" value="Bacteria"/>
</dbReference>
<dbReference type="Proteomes" id="UP000001887">
    <property type="component" value="Chromosome"/>
</dbReference>
<proteinExistence type="predicted"/>